<name>A0A1G9ZQQ5_9FIRM</name>
<gene>
    <name evidence="1" type="ORF">SAMN05216544_2226</name>
</gene>
<evidence type="ECO:0000313" key="1">
    <source>
        <dbReference type="EMBL" id="SDN23902.1"/>
    </source>
</evidence>
<dbReference type="AlphaFoldDB" id="A0A1G9ZQQ5"/>
<sequence length="168" mass="19240">MEIHKILLKLSIITIILSITACSTSVKYSSIFPRNEKGYPKANCLIINKTVYTIGDTSLNYFDQKKYEVNISRESLKNNTLTVVLPTMYVINTWIISDSNDYKAINTDIEECYIKGVVPEGPSSDLKIFKIEISDNCQSISFKWTNVNYMNEDFENIEEDSLLLINID</sequence>
<dbReference type="EMBL" id="FNHZ01000009">
    <property type="protein sequence ID" value="SDN23902.1"/>
    <property type="molecule type" value="Genomic_DNA"/>
</dbReference>
<dbReference type="RefSeq" id="WP_074522193.1">
    <property type="nucleotide sequence ID" value="NZ_FNHZ01000009.1"/>
</dbReference>
<protein>
    <recommendedName>
        <fullName evidence="3">Lipoprotein</fullName>
    </recommendedName>
</protein>
<keyword evidence="2" id="KW-1185">Reference proteome</keyword>
<proteinExistence type="predicted"/>
<dbReference type="Proteomes" id="UP000187651">
    <property type="component" value="Unassembled WGS sequence"/>
</dbReference>
<dbReference type="PROSITE" id="PS51257">
    <property type="entry name" value="PROKAR_LIPOPROTEIN"/>
    <property type="match status" value="1"/>
</dbReference>
<evidence type="ECO:0008006" key="3">
    <source>
        <dbReference type="Google" id="ProtNLM"/>
    </source>
</evidence>
<reference evidence="2" key="1">
    <citation type="submission" date="2016-10" db="EMBL/GenBank/DDBJ databases">
        <authorList>
            <person name="Varghese N."/>
            <person name="Submissions S."/>
        </authorList>
    </citation>
    <scope>NUCLEOTIDE SEQUENCE [LARGE SCALE GENOMIC DNA]</scope>
    <source>
        <strain evidence="2">M83</strain>
    </source>
</reference>
<evidence type="ECO:0000313" key="2">
    <source>
        <dbReference type="Proteomes" id="UP000187651"/>
    </source>
</evidence>
<dbReference type="OrthoDB" id="1692841at2"/>
<accession>A0A1G9ZQQ5</accession>
<organism evidence="1 2">
    <name type="scientific">Lachnospira pectinoschiza</name>
    <dbReference type="NCBI Taxonomy" id="28052"/>
    <lineage>
        <taxon>Bacteria</taxon>
        <taxon>Bacillati</taxon>
        <taxon>Bacillota</taxon>
        <taxon>Clostridia</taxon>
        <taxon>Lachnospirales</taxon>
        <taxon>Lachnospiraceae</taxon>
        <taxon>Lachnospira</taxon>
    </lineage>
</organism>